<keyword evidence="2" id="KW-1185">Reference proteome</keyword>
<comment type="caution">
    <text evidence="1">The sequence shown here is derived from an EMBL/GenBank/DDBJ whole genome shotgun (WGS) entry which is preliminary data.</text>
</comment>
<feature type="non-terminal residue" evidence="1">
    <location>
        <position position="502"/>
    </location>
</feature>
<evidence type="ECO:0000313" key="1">
    <source>
        <dbReference type="EMBL" id="KAJ1673741.1"/>
    </source>
</evidence>
<dbReference type="EMBL" id="JAMZIH010006621">
    <property type="protein sequence ID" value="KAJ1673741.1"/>
    <property type="molecule type" value="Genomic_DNA"/>
</dbReference>
<reference evidence="1" key="1">
    <citation type="submission" date="2022-06" db="EMBL/GenBank/DDBJ databases">
        <title>Phylogenomic reconstructions and comparative analyses of Kickxellomycotina fungi.</title>
        <authorList>
            <person name="Reynolds N.K."/>
            <person name="Stajich J.E."/>
            <person name="Barry K."/>
            <person name="Grigoriev I.V."/>
            <person name="Crous P."/>
            <person name="Smith M.E."/>
        </authorList>
    </citation>
    <scope>NUCLEOTIDE SEQUENCE</scope>
    <source>
        <strain evidence="1">RSA 2271</strain>
    </source>
</reference>
<dbReference type="Proteomes" id="UP001145114">
    <property type="component" value="Unassembled WGS sequence"/>
</dbReference>
<evidence type="ECO:0000313" key="2">
    <source>
        <dbReference type="Proteomes" id="UP001145114"/>
    </source>
</evidence>
<organism evidence="1 2">
    <name type="scientific">Spiromyces aspiralis</name>
    <dbReference type="NCBI Taxonomy" id="68401"/>
    <lineage>
        <taxon>Eukaryota</taxon>
        <taxon>Fungi</taxon>
        <taxon>Fungi incertae sedis</taxon>
        <taxon>Zoopagomycota</taxon>
        <taxon>Kickxellomycotina</taxon>
        <taxon>Kickxellomycetes</taxon>
        <taxon>Kickxellales</taxon>
        <taxon>Kickxellaceae</taxon>
        <taxon>Spiromyces</taxon>
    </lineage>
</organism>
<sequence length="502" mass="57143">MVLKDFKSYAGTQVVGPFHKSFSAIVGPNGSGKSNVIDSLLFVFGFRASKIRQGKLSELIHSSKGSDSPPSCSVEVHFKEIIDRSDSDGYEDVPGSTLVISRAAYRNNTSKYFINGATSSHADVTALLRSKGVDLDHKRFLILQGEVESISQMKPKAQNEHEEGLLEYLEDIIGTSKYKEQIESASEEVDRLSDGRAAQLNLTKIAERDLASMEDKKDEAVKFIEGENELVKKKATLYQYRIYERTIKTKAAQEQYDEIKTALEGEMSKFNKFREDIQTLEQSYNMTLKEFEALEKKAKEAAKELSKFEREDVQIQENRKHLKNKLKKLLKSIEKDQFEISTLKTNMENNAQDLKSGNEEIGQLEKRLKMEQKTLEEIIEGLKGRTDEFSAEVEKRQQELAPWNEKIAARQSQLDVVRTEIGIIKAKMEEAGNQVEAAREELARLRQVRAEKDQELNSKIEQLERLNDEVSSAEAAISELRVQEKEAKEAYIEARDREAEAR</sequence>
<protein>
    <submittedName>
        <fullName evidence="1">Structural maintenance of chromosomes protein 4</fullName>
    </submittedName>
</protein>
<proteinExistence type="predicted"/>
<gene>
    <name evidence="1" type="primary">SMC4_1</name>
    <name evidence="1" type="ORF">EV182_004654</name>
</gene>
<name>A0ACC1HDN8_9FUNG</name>
<accession>A0ACC1HDN8</accession>